<evidence type="ECO:0000313" key="2">
    <source>
        <dbReference type="EMBL" id="APJ38447.1"/>
    </source>
</evidence>
<dbReference type="OrthoDB" id="398761at2"/>
<accession>A0A1L4FS58</accession>
<reference evidence="3" key="1">
    <citation type="submission" date="2016-10" db="EMBL/GenBank/DDBJ databases">
        <authorList>
            <person name="Beylefeld A."/>
            <person name="Abolnik C."/>
        </authorList>
    </citation>
    <scope>NUCLEOTIDE SEQUENCE [LARGE SCALE GENOMIC DNA]</scope>
    <source>
        <strain evidence="3">B359_6</strain>
    </source>
</reference>
<dbReference type="InterPro" id="IPR007138">
    <property type="entry name" value="ABM_dom"/>
</dbReference>
<dbReference type="SUPFAM" id="SSF54909">
    <property type="entry name" value="Dimeric alpha+beta barrel"/>
    <property type="match status" value="1"/>
</dbReference>
<dbReference type="AlphaFoldDB" id="A0A1L4FS58"/>
<dbReference type="KEGG" id="mpul:BLA55_02095"/>
<evidence type="ECO:0000259" key="1">
    <source>
        <dbReference type="Pfam" id="PF03992"/>
    </source>
</evidence>
<name>A0A1L4FS58_9BACT</name>
<dbReference type="RefSeq" id="WP_073372451.1">
    <property type="nucleotide sequence ID" value="NZ_CP017813.1"/>
</dbReference>
<feature type="domain" description="ABM" evidence="1">
    <location>
        <begin position="1"/>
        <end position="70"/>
    </location>
</feature>
<evidence type="ECO:0000313" key="3">
    <source>
        <dbReference type="Proteomes" id="UP000184322"/>
    </source>
</evidence>
<sequence>MIYVRATLYTINPEKIKGFIDYLHIFVKKARMETQNLSFEYGLNSDSEIVLLERWSTKDDYLEFEKKEEMNRELKTLAKMALKVDVLYSFNTIK</sequence>
<dbReference type="GO" id="GO:0004497">
    <property type="term" value="F:monooxygenase activity"/>
    <property type="evidence" value="ECO:0007669"/>
    <property type="project" value="UniProtKB-KW"/>
</dbReference>
<protein>
    <submittedName>
        <fullName evidence="2">Antibiotic biosynthesis monooxygenase</fullName>
    </submittedName>
</protein>
<proteinExistence type="predicted"/>
<keyword evidence="3" id="KW-1185">Reference proteome</keyword>
<keyword evidence="2" id="KW-0503">Monooxygenase</keyword>
<gene>
    <name evidence="2" type="ORF">BLA55_02095</name>
</gene>
<dbReference type="Proteomes" id="UP000184322">
    <property type="component" value="Chromosome"/>
</dbReference>
<dbReference type="Pfam" id="PF03992">
    <property type="entry name" value="ABM"/>
    <property type="match status" value="1"/>
</dbReference>
<dbReference type="InterPro" id="IPR011008">
    <property type="entry name" value="Dimeric_a/b-barrel"/>
</dbReference>
<dbReference type="EMBL" id="CP017813">
    <property type="protein sequence ID" value="APJ38447.1"/>
    <property type="molecule type" value="Genomic_DNA"/>
</dbReference>
<organism evidence="2 3">
    <name type="scientific">Mycoplasmopsis pullorum</name>
    <dbReference type="NCBI Taxonomy" id="48003"/>
    <lineage>
        <taxon>Bacteria</taxon>
        <taxon>Bacillati</taxon>
        <taxon>Mycoplasmatota</taxon>
        <taxon>Mycoplasmoidales</taxon>
        <taxon>Metamycoplasmataceae</taxon>
        <taxon>Mycoplasmopsis</taxon>
    </lineage>
</organism>
<dbReference type="Gene3D" id="3.30.70.100">
    <property type="match status" value="1"/>
</dbReference>
<dbReference type="GeneID" id="57134764"/>
<dbReference type="STRING" id="48003.BLA55_02095"/>
<keyword evidence="2" id="KW-0560">Oxidoreductase</keyword>